<dbReference type="SUPFAM" id="SSF63712">
    <property type="entry name" value="Nicotinic receptor ligand binding domain-like"/>
    <property type="match status" value="1"/>
</dbReference>
<organism evidence="2 3">
    <name type="scientific">Meganyctiphanes norvegica</name>
    <name type="common">Northern krill</name>
    <name type="synonym">Thysanopoda norvegica</name>
    <dbReference type="NCBI Taxonomy" id="48144"/>
    <lineage>
        <taxon>Eukaryota</taxon>
        <taxon>Metazoa</taxon>
        <taxon>Ecdysozoa</taxon>
        <taxon>Arthropoda</taxon>
        <taxon>Crustacea</taxon>
        <taxon>Multicrustacea</taxon>
        <taxon>Malacostraca</taxon>
        <taxon>Eumalacostraca</taxon>
        <taxon>Eucarida</taxon>
        <taxon>Euphausiacea</taxon>
        <taxon>Euphausiidae</taxon>
        <taxon>Meganyctiphanes</taxon>
    </lineage>
</organism>
<dbReference type="InterPro" id="IPR038050">
    <property type="entry name" value="Neuro_actylchol_rec"/>
</dbReference>
<keyword evidence="1" id="KW-0472">Membrane</keyword>
<feature type="non-terminal residue" evidence="2">
    <location>
        <position position="1"/>
    </location>
</feature>
<feature type="transmembrane region" description="Helical" evidence="1">
    <location>
        <begin position="164"/>
        <end position="186"/>
    </location>
</feature>
<feature type="transmembrane region" description="Helical" evidence="1">
    <location>
        <begin position="129"/>
        <end position="152"/>
    </location>
</feature>
<feature type="transmembrane region" description="Helical" evidence="1">
    <location>
        <begin position="228"/>
        <end position="250"/>
    </location>
</feature>
<dbReference type="InterPro" id="IPR036734">
    <property type="entry name" value="Neur_chan_lig-bd_sf"/>
</dbReference>
<dbReference type="AlphaFoldDB" id="A0AAV2S6T3"/>
<dbReference type="Gene3D" id="1.20.58.390">
    <property type="entry name" value="Neurotransmitter-gated ion-channel transmembrane domain"/>
    <property type="match status" value="1"/>
</dbReference>
<evidence type="ECO:0000256" key="1">
    <source>
        <dbReference type="SAM" id="Phobius"/>
    </source>
</evidence>
<reference evidence="2 3" key="1">
    <citation type="submission" date="2024-05" db="EMBL/GenBank/DDBJ databases">
        <authorList>
            <person name="Wallberg A."/>
        </authorList>
    </citation>
    <scope>NUCLEOTIDE SEQUENCE [LARGE SCALE GENOMIC DNA]</scope>
</reference>
<name>A0AAV2S6T3_MEGNR</name>
<evidence type="ECO:0000313" key="2">
    <source>
        <dbReference type="EMBL" id="CAL4163560.1"/>
    </source>
</evidence>
<keyword evidence="1" id="KW-1133">Transmembrane helix</keyword>
<gene>
    <name evidence="2" type="ORF">MNOR_LOCUS32993</name>
</gene>
<keyword evidence="1" id="KW-0812">Transmembrane</keyword>
<dbReference type="GO" id="GO:0005230">
    <property type="term" value="F:extracellular ligand-gated monoatomic ion channel activity"/>
    <property type="evidence" value="ECO:0007669"/>
    <property type="project" value="InterPro"/>
</dbReference>
<accession>A0AAV2S6T3</accession>
<protein>
    <submittedName>
        <fullName evidence="2">Uncharacterized protein</fullName>
    </submittedName>
</protein>
<dbReference type="Gene3D" id="2.70.170.10">
    <property type="entry name" value="Neurotransmitter-gated ion-channel ligand-binding domain"/>
    <property type="match status" value="1"/>
</dbReference>
<proteinExistence type="predicted"/>
<dbReference type="Proteomes" id="UP001497623">
    <property type="component" value="Unassembled WGS sequence"/>
</dbReference>
<dbReference type="EMBL" id="CAXKWB010046251">
    <property type="protein sequence ID" value="CAL4163560.1"/>
    <property type="molecule type" value="Genomic_DNA"/>
</dbReference>
<keyword evidence="3" id="KW-1185">Reference proteome</keyword>
<feature type="transmembrane region" description="Helical" evidence="1">
    <location>
        <begin position="101"/>
        <end position="122"/>
    </location>
</feature>
<evidence type="ECO:0000313" key="3">
    <source>
        <dbReference type="Proteomes" id="UP001497623"/>
    </source>
</evidence>
<sequence length="251" mass="28497">KNPLLLVASYTTETYCTFNSWRFPFDTQHCCIYLTLKDVHYNDIRLLLESKNIDVAKSVTQTAGGYDVETAMVNVQTTLLTAHQVLAICMTFGHDAHFHMAVIYLPSLFLFFCVYATLFVNLNRIKIRLLIGMLCMVGVVAVFWGTSVMHMMPESPTVTLLEVWALYIVITGFTMLFTQIIVFFLLRKSKDEGRPTSTTVKVAPVEGTQVGAYTNVPKPDLVPYRINLALQIVVGVASFIFFLWYIIYIYV</sequence>
<dbReference type="GO" id="GO:0016020">
    <property type="term" value="C:membrane"/>
    <property type="evidence" value="ECO:0007669"/>
    <property type="project" value="InterPro"/>
</dbReference>
<comment type="caution">
    <text evidence="2">The sequence shown here is derived from an EMBL/GenBank/DDBJ whole genome shotgun (WGS) entry which is preliminary data.</text>
</comment>